<dbReference type="AlphaFoldDB" id="A0A9W7AYX6"/>
<protein>
    <recommendedName>
        <fullName evidence="2">TCTP domain-containing protein</fullName>
    </recommendedName>
</protein>
<dbReference type="Pfam" id="PF00838">
    <property type="entry name" value="TCTP"/>
    <property type="match status" value="1"/>
</dbReference>
<dbReference type="GO" id="GO:0005737">
    <property type="term" value="C:cytoplasm"/>
    <property type="evidence" value="ECO:0007669"/>
    <property type="project" value="TreeGrafter"/>
</dbReference>
<name>A0A9W7AYX6_9STRA</name>
<dbReference type="GO" id="GO:0005509">
    <property type="term" value="F:calcium ion binding"/>
    <property type="evidence" value="ECO:0007669"/>
    <property type="project" value="TreeGrafter"/>
</dbReference>
<dbReference type="InterPro" id="IPR011323">
    <property type="entry name" value="Mss4/transl-control_tumour"/>
</dbReference>
<reference evidence="4" key="1">
    <citation type="journal article" date="2023" name="Commun. Biol.">
        <title>Genome analysis of Parmales, the sister group of diatoms, reveals the evolutionary specialization of diatoms from phago-mixotrophs to photoautotrophs.</title>
        <authorList>
            <person name="Ban H."/>
            <person name="Sato S."/>
            <person name="Yoshikawa S."/>
            <person name="Yamada K."/>
            <person name="Nakamura Y."/>
            <person name="Ichinomiya M."/>
            <person name="Sato N."/>
            <person name="Blanc-Mathieu R."/>
            <person name="Endo H."/>
            <person name="Kuwata A."/>
            <person name="Ogata H."/>
        </authorList>
    </citation>
    <scope>NUCLEOTIDE SEQUENCE [LARGE SCALE GENOMIC DNA]</scope>
    <source>
        <strain evidence="4">NIES 3700</strain>
    </source>
</reference>
<keyword evidence="4" id="KW-1185">Reference proteome</keyword>
<dbReference type="PANTHER" id="PTHR11991">
    <property type="entry name" value="TRANSLATIONALLY CONTROLLED TUMOR PROTEIN-RELATED"/>
    <property type="match status" value="1"/>
</dbReference>
<dbReference type="Gene3D" id="2.170.150.10">
    <property type="entry name" value="Metal Binding Protein, Guanine Nucleotide Exchange Factor, Chain A"/>
    <property type="match status" value="1"/>
</dbReference>
<dbReference type="SUPFAM" id="SSF51316">
    <property type="entry name" value="Mss4-like"/>
    <property type="match status" value="1"/>
</dbReference>
<dbReference type="Proteomes" id="UP001165122">
    <property type="component" value="Unassembled WGS sequence"/>
</dbReference>
<dbReference type="OrthoDB" id="10248936at2759"/>
<dbReference type="InterPro" id="IPR034737">
    <property type="entry name" value="TCTP"/>
</dbReference>
<evidence type="ECO:0000313" key="4">
    <source>
        <dbReference type="Proteomes" id="UP001165122"/>
    </source>
</evidence>
<dbReference type="InterPro" id="IPR018105">
    <property type="entry name" value="Translational_control_tumour_p"/>
</dbReference>
<dbReference type="InterPro" id="IPR011057">
    <property type="entry name" value="Mss4-like_sf"/>
</dbReference>
<gene>
    <name evidence="3" type="ORF">TrLO_g9989</name>
</gene>
<dbReference type="EMBL" id="BRXW01000784">
    <property type="protein sequence ID" value="GMH76944.1"/>
    <property type="molecule type" value="Genomic_DNA"/>
</dbReference>
<organism evidence="3 4">
    <name type="scientific">Triparma laevis f. longispina</name>
    <dbReference type="NCBI Taxonomy" id="1714387"/>
    <lineage>
        <taxon>Eukaryota</taxon>
        <taxon>Sar</taxon>
        <taxon>Stramenopiles</taxon>
        <taxon>Ochrophyta</taxon>
        <taxon>Bolidophyceae</taxon>
        <taxon>Parmales</taxon>
        <taxon>Triparmaceae</taxon>
        <taxon>Triparma</taxon>
    </lineage>
</organism>
<comment type="caution">
    <text evidence="3">The sequence shown here is derived from an EMBL/GenBank/DDBJ whole genome shotgun (WGS) entry which is preliminary data.</text>
</comment>
<evidence type="ECO:0000256" key="1">
    <source>
        <dbReference type="PROSITE-ProRule" id="PRU01133"/>
    </source>
</evidence>
<dbReference type="PROSITE" id="PS51797">
    <property type="entry name" value="TCTP_3"/>
    <property type="match status" value="1"/>
</dbReference>
<evidence type="ECO:0000313" key="3">
    <source>
        <dbReference type="EMBL" id="GMH76944.1"/>
    </source>
</evidence>
<proteinExistence type="inferred from homology"/>
<comment type="similarity">
    <text evidence="1">Belongs to the TCTP family.</text>
</comment>
<sequence length="182" mass="19675">MIIFKCRITGDEMLSDAYKINPVIGDDGEEVPGLMEIESQIVAKGGEEIDIGGGDAFGGGGADEAVDDTIEKVNNVIDESLGFGYTECPMGKKDLKDYLQAYCKQVRGLLKDDPKIEGPAVKAFTQSAGAFCKFLLTKASDLEFFMTPAFNPEGSMAFSYYKDGALAPTFVYITMGLLEEKC</sequence>
<feature type="domain" description="TCTP" evidence="2">
    <location>
        <begin position="1"/>
        <end position="182"/>
    </location>
</feature>
<accession>A0A9W7AYX6</accession>
<dbReference type="PANTHER" id="PTHR11991:SF0">
    <property type="entry name" value="TRANSLATIONALLY-CONTROLLED TUMOR PROTEIN"/>
    <property type="match status" value="1"/>
</dbReference>
<evidence type="ECO:0000259" key="2">
    <source>
        <dbReference type="PROSITE" id="PS51797"/>
    </source>
</evidence>